<protein>
    <submittedName>
        <fullName evidence="1">Uncharacterized protein</fullName>
    </submittedName>
</protein>
<accession>M7AR09</accession>
<proteinExistence type="predicted"/>
<sequence>MLEEILDVCKKSEPIFSRAPAGYPKDGPYRPIYIIPDQTEPCIFATEPLELASFKLRPLERGNHKQLGAARRGR</sequence>
<dbReference type="AlphaFoldDB" id="M7AR09"/>
<evidence type="ECO:0000313" key="1">
    <source>
        <dbReference type="EMBL" id="EMP27064.1"/>
    </source>
</evidence>
<evidence type="ECO:0000313" key="2">
    <source>
        <dbReference type="Proteomes" id="UP000031443"/>
    </source>
</evidence>
<organism evidence="1 2">
    <name type="scientific">Chelonia mydas</name>
    <name type="common">Green sea-turtle</name>
    <name type="synonym">Chelonia agassizi</name>
    <dbReference type="NCBI Taxonomy" id="8469"/>
    <lineage>
        <taxon>Eukaryota</taxon>
        <taxon>Metazoa</taxon>
        <taxon>Chordata</taxon>
        <taxon>Craniata</taxon>
        <taxon>Vertebrata</taxon>
        <taxon>Euteleostomi</taxon>
        <taxon>Archelosauria</taxon>
        <taxon>Testudinata</taxon>
        <taxon>Testudines</taxon>
        <taxon>Cryptodira</taxon>
        <taxon>Durocryptodira</taxon>
        <taxon>Americhelydia</taxon>
        <taxon>Chelonioidea</taxon>
        <taxon>Cheloniidae</taxon>
        <taxon>Chelonia</taxon>
    </lineage>
</organism>
<dbReference type="STRING" id="8469.M7AR09"/>
<gene>
    <name evidence="1" type="ORF">UY3_15819</name>
</gene>
<name>M7AR09_CHEMY</name>
<reference evidence="2" key="1">
    <citation type="journal article" date="2013" name="Nat. Genet.">
        <title>The draft genomes of soft-shell turtle and green sea turtle yield insights into the development and evolution of the turtle-specific body plan.</title>
        <authorList>
            <person name="Wang Z."/>
            <person name="Pascual-Anaya J."/>
            <person name="Zadissa A."/>
            <person name="Li W."/>
            <person name="Niimura Y."/>
            <person name="Huang Z."/>
            <person name="Li C."/>
            <person name="White S."/>
            <person name="Xiong Z."/>
            <person name="Fang D."/>
            <person name="Wang B."/>
            <person name="Ming Y."/>
            <person name="Chen Y."/>
            <person name="Zheng Y."/>
            <person name="Kuraku S."/>
            <person name="Pignatelli M."/>
            <person name="Herrero J."/>
            <person name="Beal K."/>
            <person name="Nozawa M."/>
            <person name="Li Q."/>
            <person name="Wang J."/>
            <person name="Zhang H."/>
            <person name="Yu L."/>
            <person name="Shigenobu S."/>
            <person name="Wang J."/>
            <person name="Liu J."/>
            <person name="Flicek P."/>
            <person name="Searle S."/>
            <person name="Wang J."/>
            <person name="Kuratani S."/>
            <person name="Yin Y."/>
            <person name="Aken B."/>
            <person name="Zhang G."/>
            <person name="Irie N."/>
        </authorList>
    </citation>
    <scope>NUCLEOTIDE SEQUENCE [LARGE SCALE GENOMIC DNA]</scope>
</reference>
<dbReference type="eggNOG" id="KOG1217">
    <property type="taxonomic scope" value="Eukaryota"/>
</dbReference>
<dbReference type="Proteomes" id="UP000031443">
    <property type="component" value="Unassembled WGS sequence"/>
</dbReference>
<keyword evidence="2" id="KW-1185">Reference proteome</keyword>
<dbReference type="EMBL" id="KB573888">
    <property type="protein sequence ID" value="EMP27064.1"/>
    <property type="molecule type" value="Genomic_DNA"/>
</dbReference>